<feature type="transmembrane region" description="Helical" evidence="1">
    <location>
        <begin position="42"/>
        <end position="66"/>
    </location>
</feature>
<name>A0ABP1RBV2_9HEXA</name>
<dbReference type="Proteomes" id="UP001642540">
    <property type="component" value="Unassembled WGS sequence"/>
</dbReference>
<sequence length="229" mass="26268">MMENPTRFIASRRFGTFLHVNDSVNATNMFTAENRFYAISELIFVICTTFSNALGAIFVIFPFPLWKGMKNFKRLVVEDNTDSLALIKKYEELKNLSRCGNEIWASLYLIGVITMSMKLVLYFDESVRSHNVLHLVINLGIQALLLTSLILGAEISRMVKNLRKILISKRWEEKLRGKVMERIRGENRNQCLDELIEQLEIFPVGIGTTGVYQLNYSFISQGGNCPEKE</sequence>
<feature type="transmembrane region" description="Helical" evidence="1">
    <location>
        <begin position="103"/>
        <end position="123"/>
    </location>
</feature>
<feature type="transmembrane region" description="Helical" evidence="1">
    <location>
        <begin position="135"/>
        <end position="155"/>
    </location>
</feature>
<reference evidence="2 3" key="1">
    <citation type="submission" date="2024-08" db="EMBL/GenBank/DDBJ databases">
        <authorList>
            <person name="Cucini C."/>
            <person name="Frati F."/>
        </authorList>
    </citation>
    <scope>NUCLEOTIDE SEQUENCE [LARGE SCALE GENOMIC DNA]</scope>
</reference>
<keyword evidence="1" id="KW-0472">Membrane</keyword>
<gene>
    <name evidence="2" type="ORF">ODALV1_LOCUS19667</name>
</gene>
<evidence type="ECO:0000313" key="2">
    <source>
        <dbReference type="EMBL" id="CAL8122080.1"/>
    </source>
</evidence>
<keyword evidence="3" id="KW-1185">Reference proteome</keyword>
<keyword evidence="1" id="KW-1133">Transmembrane helix</keyword>
<protein>
    <submittedName>
        <fullName evidence="2">Uncharacterized protein</fullName>
    </submittedName>
</protein>
<dbReference type="EMBL" id="CAXLJM020000067">
    <property type="protein sequence ID" value="CAL8122080.1"/>
    <property type="molecule type" value="Genomic_DNA"/>
</dbReference>
<accession>A0ABP1RBV2</accession>
<keyword evidence="1" id="KW-0812">Transmembrane</keyword>
<evidence type="ECO:0000256" key="1">
    <source>
        <dbReference type="SAM" id="Phobius"/>
    </source>
</evidence>
<organism evidence="2 3">
    <name type="scientific">Orchesella dallaii</name>
    <dbReference type="NCBI Taxonomy" id="48710"/>
    <lineage>
        <taxon>Eukaryota</taxon>
        <taxon>Metazoa</taxon>
        <taxon>Ecdysozoa</taxon>
        <taxon>Arthropoda</taxon>
        <taxon>Hexapoda</taxon>
        <taxon>Collembola</taxon>
        <taxon>Entomobryomorpha</taxon>
        <taxon>Entomobryoidea</taxon>
        <taxon>Orchesellidae</taxon>
        <taxon>Orchesellinae</taxon>
        <taxon>Orchesella</taxon>
    </lineage>
</organism>
<evidence type="ECO:0000313" key="3">
    <source>
        <dbReference type="Proteomes" id="UP001642540"/>
    </source>
</evidence>
<comment type="caution">
    <text evidence="2">The sequence shown here is derived from an EMBL/GenBank/DDBJ whole genome shotgun (WGS) entry which is preliminary data.</text>
</comment>
<proteinExistence type="predicted"/>